<dbReference type="InterPro" id="IPR000160">
    <property type="entry name" value="GGDEF_dom"/>
</dbReference>
<dbReference type="GO" id="GO:0052621">
    <property type="term" value="F:diguanylate cyclase activity"/>
    <property type="evidence" value="ECO:0007669"/>
    <property type="project" value="UniProtKB-EC"/>
</dbReference>
<keyword evidence="5" id="KW-1185">Reference proteome</keyword>
<evidence type="ECO:0000313" key="4">
    <source>
        <dbReference type="EMBL" id="NMH63702.1"/>
    </source>
</evidence>
<dbReference type="GO" id="GO:1902201">
    <property type="term" value="P:negative regulation of bacterial-type flagellum-dependent cell motility"/>
    <property type="evidence" value="ECO:0007669"/>
    <property type="project" value="TreeGrafter"/>
</dbReference>
<dbReference type="NCBIfam" id="TIGR00254">
    <property type="entry name" value="GGDEF"/>
    <property type="match status" value="1"/>
</dbReference>
<name>A0A972FQ50_9GAMM</name>
<sequence length="341" mass="38602">MSPTLLQTAAMHLKRAVPLMLKHSIPTTPTNYALWYTYVGEQNPTLNQKLDTIISQYSTCPPIDSEQLYRQFVADPTQLDVRNMRQNLDAMATELSQSLTDTRSDASTFQNRIKGHFDKLHRVEDEGFSVEQVLDLVRNFVKEADDIRSSTEYFTEQLARAQSEITSLRHRLEQTEKDMLFDALTSCLNRRAFDEDLAGLLAQSPQGTCLILLDIDHFKAFNDSYGHQLGDLVLKAVAKRVQEACRDGAKLYRVGGEEFGILVPGSQLMRVRQLAEAIRRSLEKLSVKDRRSGNIIDNITASFGVAQWQAKQSSTQLFEVADNLLYQAKNLGRNRVMPMAP</sequence>
<dbReference type="InterPro" id="IPR050469">
    <property type="entry name" value="Diguanylate_Cyclase"/>
</dbReference>
<reference evidence="4" key="1">
    <citation type="submission" date="2020-04" db="EMBL/GenBank/DDBJ databases">
        <title>Description of Shewanella salipaludis sp. nov., isolated from a salt marsh.</title>
        <authorList>
            <person name="Park S."/>
            <person name="Yoon J.-H."/>
        </authorList>
    </citation>
    <scope>NUCLEOTIDE SEQUENCE</scope>
    <source>
        <strain evidence="4">SHSM-M6</strain>
    </source>
</reference>
<dbReference type="AlphaFoldDB" id="A0A972FQ50"/>
<dbReference type="PANTHER" id="PTHR45138:SF2">
    <property type="entry name" value="DIGUANYLATE CYCLASE VDCA"/>
    <property type="match status" value="1"/>
</dbReference>
<dbReference type="RefSeq" id="WP_169562339.1">
    <property type="nucleotide sequence ID" value="NZ_JAAXYH010000001.1"/>
</dbReference>
<dbReference type="CDD" id="cd01949">
    <property type="entry name" value="GGDEF"/>
    <property type="match status" value="1"/>
</dbReference>
<evidence type="ECO:0000256" key="1">
    <source>
        <dbReference type="ARBA" id="ARBA00001946"/>
    </source>
</evidence>
<dbReference type="SUPFAM" id="SSF55073">
    <property type="entry name" value="Nucleotide cyclase"/>
    <property type="match status" value="1"/>
</dbReference>
<dbReference type="PROSITE" id="PS50887">
    <property type="entry name" value="GGDEF"/>
    <property type="match status" value="1"/>
</dbReference>
<dbReference type="InterPro" id="IPR043128">
    <property type="entry name" value="Rev_trsase/Diguanyl_cyclase"/>
</dbReference>
<dbReference type="Gene3D" id="3.30.70.270">
    <property type="match status" value="1"/>
</dbReference>
<gene>
    <name evidence="4" type="ORF">HC757_00690</name>
</gene>
<evidence type="ECO:0000313" key="5">
    <source>
        <dbReference type="Proteomes" id="UP000737113"/>
    </source>
</evidence>
<evidence type="ECO:0000259" key="3">
    <source>
        <dbReference type="PROSITE" id="PS50887"/>
    </source>
</evidence>
<feature type="domain" description="GGDEF" evidence="3">
    <location>
        <begin position="206"/>
        <end position="341"/>
    </location>
</feature>
<dbReference type="PANTHER" id="PTHR45138">
    <property type="entry name" value="REGULATORY COMPONENTS OF SENSORY TRANSDUCTION SYSTEM"/>
    <property type="match status" value="1"/>
</dbReference>
<dbReference type="FunFam" id="3.30.70.270:FF:000001">
    <property type="entry name" value="Diguanylate cyclase domain protein"/>
    <property type="match status" value="1"/>
</dbReference>
<dbReference type="GO" id="GO:0005886">
    <property type="term" value="C:plasma membrane"/>
    <property type="evidence" value="ECO:0007669"/>
    <property type="project" value="TreeGrafter"/>
</dbReference>
<organism evidence="4 5">
    <name type="scientific">Shewanella salipaludis</name>
    <dbReference type="NCBI Taxonomy" id="2723052"/>
    <lineage>
        <taxon>Bacteria</taxon>
        <taxon>Pseudomonadati</taxon>
        <taxon>Pseudomonadota</taxon>
        <taxon>Gammaproteobacteria</taxon>
        <taxon>Alteromonadales</taxon>
        <taxon>Shewanellaceae</taxon>
        <taxon>Shewanella</taxon>
    </lineage>
</organism>
<dbReference type="GO" id="GO:0043709">
    <property type="term" value="P:cell adhesion involved in single-species biofilm formation"/>
    <property type="evidence" value="ECO:0007669"/>
    <property type="project" value="TreeGrafter"/>
</dbReference>
<dbReference type="EMBL" id="JAAXYH010000001">
    <property type="protein sequence ID" value="NMH63702.1"/>
    <property type="molecule type" value="Genomic_DNA"/>
</dbReference>
<dbReference type="SMART" id="SM00267">
    <property type="entry name" value="GGDEF"/>
    <property type="match status" value="1"/>
</dbReference>
<dbReference type="EC" id="2.7.7.65" evidence="2"/>
<dbReference type="Proteomes" id="UP000737113">
    <property type="component" value="Unassembled WGS sequence"/>
</dbReference>
<comment type="caution">
    <text evidence="4">The sequence shown here is derived from an EMBL/GenBank/DDBJ whole genome shotgun (WGS) entry which is preliminary data.</text>
</comment>
<protein>
    <recommendedName>
        <fullName evidence="2">diguanylate cyclase</fullName>
        <ecNumber evidence="2">2.7.7.65</ecNumber>
    </recommendedName>
</protein>
<evidence type="ECO:0000256" key="2">
    <source>
        <dbReference type="ARBA" id="ARBA00012528"/>
    </source>
</evidence>
<proteinExistence type="predicted"/>
<dbReference type="InterPro" id="IPR029787">
    <property type="entry name" value="Nucleotide_cyclase"/>
</dbReference>
<comment type="cofactor">
    <cofactor evidence="1">
        <name>Mg(2+)</name>
        <dbReference type="ChEBI" id="CHEBI:18420"/>
    </cofactor>
</comment>
<accession>A0A972FQ50</accession>
<dbReference type="Pfam" id="PF00990">
    <property type="entry name" value="GGDEF"/>
    <property type="match status" value="1"/>
</dbReference>